<dbReference type="InterPro" id="IPR036397">
    <property type="entry name" value="RNaseH_sf"/>
</dbReference>
<feature type="compositionally biased region" description="Polar residues" evidence="28">
    <location>
        <begin position="1065"/>
        <end position="1075"/>
    </location>
</feature>
<dbReference type="SMART" id="SM00490">
    <property type="entry name" value="HELICc"/>
    <property type="match status" value="1"/>
</dbReference>
<dbReference type="PROSITE" id="PS51194">
    <property type="entry name" value="HELICASE_CTER"/>
    <property type="match status" value="1"/>
</dbReference>
<evidence type="ECO:0000256" key="10">
    <source>
        <dbReference type="ARBA" id="ARBA00022679"/>
    </source>
</evidence>
<evidence type="ECO:0000259" key="29">
    <source>
        <dbReference type="PROSITE" id="PS51192"/>
    </source>
</evidence>
<dbReference type="GO" id="GO:0003964">
    <property type="term" value="F:RNA-directed DNA polymerase activity"/>
    <property type="evidence" value="ECO:0007669"/>
    <property type="project" value="UniProtKB-EC"/>
</dbReference>
<feature type="region of interest" description="Disordered" evidence="28">
    <location>
        <begin position="92"/>
        <end position="166"/>
    </location>
</feature>
<reference evidence="31 32" key="2">
    <citation type="journal article" date="2023" name="Mol. Biol. Evol.">
        <title>Genomics of Secondarily Temperate Adaptation in the Only Non-Antarctic Icefish.</title>
        <authorList>
            <person name="Rivera-Colon A.G."/>
            <person name="Rayamajhi N."/>
            <person name="Minhas B.F."/>
            <person name="Madrigal G."/>
            <person name="Bilyk K.T."/>
            <person name="Yoon V."/>
            <person name="Hune M."/>
            <person name="Gregory S."/>
            <person name="Cheng C.H.C."/>
            <person name="Catchen J.M."/>
        </authorList>
    </citation>
    <scope>NUCLEOTIDE SEQUENCE [LARGE SCALE GENOMIC DNA]</scope>
    <source>
        <strain evidence="31">JMC-PN-2008</strain>
    </source>
</reference>
<feature type="region of interest" description="Disordered" evidence="28">
    <location>
        <begin position="1044"/>
        <end position="1171"/>
    </location>
</feature>
<dbReference type="GO" id="GO:0097681">
    <property type="term" value="P:double-strand break repair via alternative nonhomologous end joining"/>
    <property type="evidence" value="ECO:0007669"/>
    <property type="project" value="TreeGrafter"/>
</dbReference>
<evidence type="ECO:0000313" key="32">
    <source>
        <dbReference type="Proteomes" id="UP001346869"/>
    </source>
</evidence>
<keyword evidence="32" id="KW-1185">Reference proteome</keyword>
<feature type="compositionally biased region" description="Basic and acidic residues" evidence="28">
    <location>
        <begin position="1494"/>
        <end position="1515"/>
    </location>
</feature>
<dbReference type="GO" id="GO:0005694">
    <property type="term" value="C:chromosome"/>
    <property type="evidence" value="ECO:0007669"/>
    <property type="project" value="UniProtKB-SubCell"/>
</dbReference>
<evidence type="ECO:0000256" key="15">
    <source>
        <dbReference type="ARBA" id="ARBA00022806"/>
    </source>
</evidence>
<evidence type="ECO:0000256" key="14">
    <source>
        <dbReference type="ARBA" id="ARBA00022801"/>
    </source>
</evidence>
<evidence type="ECO:0000256" key="27">
    <source>
        <dbReference type="ARBA" id="ARBA00078930"/>
    </source>
</evidence>
<dbReference type="PANTHER" id="PTHR10133">
    <property type="entry name" value="DNA POLYMERASE I"/>
    <property type="match status" value="1"/>
</dbReference>
<dbReference type="InterPro" id="IPR027417">
    <property type="entry name" value="P-loop_NTPase"/>
</dbReference>
<dbReference type="SUPFAM" id="SSF56672">
    <property type="entry name" value="DNA/RNA polymerases"/>
    <property type="match status" value="1"/>
</dbReference>
<dbReference type="SUPFAM" id="SSF52540">
    <property type="entry name" value="P-loop containing nucleoside triphosphate hydrolases"/>
    <property type="match status" value="1"/>
</dbReference>
<comment type="catalytic activity">
    <reaction evidence="24">
        <text>DNA(n) + a 2'-deoxyribonucleoside 5'-triphosphate = DNA(n+1) + diphosphate</text>
        <dbReference type="Rhea" id="RHEA:22508"/>
        <dbReference type="Rhea" id="RHEA-COMP:17339"/>
        <dbReference type="Rhea" id="RHEA-COMP:17340"/>
        <dbReference type="ChEBI" id="CHEBI:33019"/>
        <dbReference type="ChEBI" id="CHEBI:61560"/>
        <dbReference type="ChEBI" id="CHEBI:173112"/>
        <dbReference type="EC" id="2.7.7.7"/>
    </reaction>
</comment>
<evidence type="ECO:0000256" key="20">
    <source>
        <dbReference type="ARBA" id="ARBA00023242"/>
    </source>
</evidence>
<evidence type="ECO:0000256" key="7">
    <source>
        <dbReference type="ARBA" id="ARBA00012551"/>
    </source>
</evidence>
<dbReference type="InterPro" id="IPR001650">
    <property type="entry name" value="Helicase_C-like"/>
</dbReference>
<accession>A0AAN8ASY2</accession>
<evidence type="ECO:0000259" key="30">
    <source>
        <dbReference type="PROSITE" id="PS51194"/>
    </source>
</evidence>
<evidence type="ECO:0000256" key="11">
    <source>
        <dbReference type="ARBA" id="ARBA00022695"/>
    </source>
</evidence>
<dbReference type="Pfam" id="PF00271">
    <property type="entry name" value="Helicase_C"/>
    <property type="match status" value="1"/>
</dbReference>
<keyword evidence="13" id="KW-0227">DNA damage</keyword>
<feature type="compositionally biased region" description="Polar residues" evidence="28">
    <location>
        <begin position="144"/>
        <end position="156"/>
    </location>
</feature>
<dbReference type="InterPro" id="IPR002298">
    <property type="entry name" value="DNA_polymerase_A"/>
</dbReference>
<feature type="region of interest" description="Disordered" evidence="28">
    <location>
        <begin position="1211"/>
        <end position="1241"/>
    </location>
</feature>
<evidence type="ECO:0000256" key="2">
    <source>
        <dbReference type="ARBA" id="ARBA00004123"/>
    </source>
</evidence>
<dbReference type="Gene3D" id="3.40.50.300">
    <property type="entry name" value="P-loop containing nucleotide triphosphate hydrolases"/>
    <property type="match status" value="2"/>
</dbReference>
<dbReference type="GO" id="GO:0006261">
    <property type="term" value="P:DNA-templated DNA replication"/>
    <property type="evidence" value="ECO:0007669"/>
    <property type="project" value="InterPro"/>
</dbReference>
<dbReference type="FunFam" id="3.40.50.300:FF:000753">
    <property type="entry name" value="Polymerase (DNA directed), theta"/>
    <property type="match status" value="1"/>
</dbReference>
<dbReference type="Gene3D" id="3.30.70.370">
    <property type="match status" value="1"/>
</dbReference>
<keyword evidence="14" id="KW-0378">Hydrolase</keyword>
<feature type="compositionally biased region" description="Polar residues" evidence="28">
    <location>
        <begin position="1433"/>
        <end position="1463"/>
    </location>
</feature>
<evidence type="ECO:0000256" key="8">
    <source>
        <dbReference type="ARBA" id="ARBA00022454"/>
    </source>
</evidence>
<evidence type="ECO:0000256" key="22">
    <source>
        <dbReference type="ARBA" id="ARBA00047995"/>
    </source>
</evidence>
<comment type="subcellular location">
    <subcellularLocation>
        <location evidence="3">Chromosome</location>
    </subcellularLocation>
    <subcellularLocation>
        <location evidence="2">Nucleus</location>
    </subcellularLocation>
</comment>
<dbReference type="EC" id="3.6.4.12" evidence="7"/>
<evidence type="ECO:0000256" key="24">
    <source>
        <dbReference type="ARBA" id="ARBA00049244"/>
    </source>
</evidence>
<dbReference type="SUPFAM" id="SSF158702">
    <property type="entry name" value="Sec63 N-terminal domain-like"/>
    <property type="match status" value="1"/>
</dbReference>
<keyword evidence="19" id="KW-0234">DNA repair</keyword>
<dbReference type="EC" id="2.7.7.49" evidence="6"/>
<dbReference type="FunFam" id="1.20.1060.10:FF:000002">
    <property type="entry name" value="Polymerase (DNA directed), theta"/>
    <property type="match status" value="1"/>
</dbReference>
<dbReference type="InterPro" id="IPR011545">
    <property type="entry name" value="DEAD/DEAH_box_helicase_dom"/>
</dbReference>
<dbReference type="GO" id="GO:2000042">
    <property type="term" value="P:negative regulation of double-strand break repair via homologous recombination"/>
    <property type="evidence" value="ECO:0007669"/>
    <property type="project" value="UniProtKB-ARBA"/>
</dbReference>
<dbReference type="SMART" id="SM00482">
    <property type="entry name" value="POLAc"/>
    <property type="match status" value="1"/>
</dbReference>
<evidence type="ECO:0000256" key="9">
    <source>
        <dbReference type="ARBA" id="ARBA00022553"/>
    </source>
</evidence>
<dbReference type="GO" id="GO:0003678">
    <property type="term" value="F:DNA helicase activity"/>
    <property type="evidence" value="ECO:0007669"/>
    <property type="project" value="UniProtKB-EC"/>
</dbReference>
<feature type="domain" description="Helicase C-terminal" evidence="30">
    <location>
        <begin position="479"/>
        <end position="706"/>
    </location>
</feature>
<dbReference type="FunFam" id="1.10.150.20:FF:000036">
    <property type="entry name" value="Polymerase (DNA directed), theta"/>
    <property type="match status" value="1"/>
</dbReference>
<keyword evidence="10" id="KW-0808">Transferase</keyword>
<dbReference type="PRINTS" id="PR00868">
    <property type="entry name" value="DNAPOLI"/>
</dbReference>
<dbReference type="InterPro" id="IPR012337">
    <property type="entry name" value="RNaseH-like_sf"/>
</dbReference>
<dbReference type="InterPro" id="IPR014001">
    <property type="entry name" value="Helicase_ATP-bd"/>
</dbReference>
<feature type="compositionally biased region" description="Basic and acidic residues" evidence="28">
    <location>
        <begin position="59"/>
        <end position="76"/>
    </location>
</feature>
<dbReference type="InterPro" id="IPR048960">
    <property type="entry name" value="POLQ-like_helical"/>
</dbReference>
<dbReference type="GO" id="GO:0003677">
    <property type="term" value="F:DNA binding"/>
    <property type="evidence" value="ECO:0007669"/>
    <property type="project" value="InterPro"/>
</dbReference>
<dbReference type="Pfam" id="PF20470">
    <property type="entry name" value="HTH_61"/>
    <property type="match status" value="1"/>
</dbReference>
<keyword evidence="9" id="KW-0597">Phosphoprotein</keyword>
<feature type="domain" description="Helicase ATP-binding" evidence="29">
    <location>
        <begin position="261"/>
        <end position="440"/>
    </location>
</feature>
<dbReference type="InterPro" id="IPR046931">
    <property type="entry name" value="HTH_61"/>
</dbReference>
<keyword evidence="20" id="KW-0539">Nucleus</keyword>
<dbReference type="PANTHER" id="PTHR10133:SF62">
    <property type="entry name" value="DNA POLYMERASE THETA"/>
    <property type="match status" value="1"/>
</dbReference>
<evidence type="ECO:0000256" key="4">
    <source>
        <dbReference type="ARBA" id="ARBA00007705"/>
    </source>
</evidence>
<dbReference type="GO" id="GO:0005524">
    <property type="term" value="F:ATP binding"/>
    <property type="evidence" value="ECO:0007669"/>
    <property type="project" value="UniProtKB-KW"/>
</dbReference>
<reference evidence="31 32" key="1">
    <citation type="journal article" date="2023" name="Genes (Basel)">
        <title>Chromosome-Level Genome Assembly and Circadian Gene Repertoire of the Patagonia Blennie Eleginops maclovinus-The Closest Ancestral Proxy of Antarctic Cryonotothenioids.</title>
        <authorList>
            <person name="Cheng C.C."/>
            <person name="Rivera-Colon A.G."/>
            <person name="Minhas B.F."/>
            <person name="Wilson L."/>
            <person name="Rayamajhi N."/>
            <person name="Vargas-Chacoff L."/>
            <person name="Catchen J.M."/>
        </authorList>
    </citation>
    <scope>NUCLEOTIDE SEQUENCE [LARGE SCALE GENOMIC DNA]</scope>
    <source>
        <strain evidence="31">JMC-PN-2008</strain>
    </source>
</reference>
<dbReference type="CDD" id="cd08638">
    <property type="entry name" value="DNA_pol_A_theta"/>
    <property type="match status" value="1"/>
</dbReference>
<feature type="region of interest" description="Disordered" evidence="28">
    <location>
        <begin position="47"/>
        <end position="76"/>
    </location>
</feature>
<comment type="catalytic activity">
    <reaction evidence="22">
        <text>ATP + H2O = ADP + phosphate + H(+)</text>
        <dbReference type="Rhea" id="RHEA:13065"/>
        <dbReference type="ChEBI" id="CHEBI:15377"/>
        <dbReference type="ChEBI" id="CHEBI:15378"/>
        <dbReference type="ChEBI" id="CHEBI:30616"/>
        <dbReference type="ChEBI" id="CHEBI:43474"/>
        <dbReference type="ChEBI" id="CHEBI:456216"/>
        <dbReference type="EC" id="3.6.4.12"/>
    </reaction>
</comment>
<dbReference type="Gene3D" id="1.20.1060.10">
    <property type="entry name" value="Taq DNA Polymerase, Chain T, domain 4"/>
    <property type="match status" value="1"/>
</dbReference>
<evidence type="ECO:0000256" key="19">
    <source>
        <dbReference type="ARBA" id="ARBA00023204"/>
    </source>
</evidence>
<protein>
    <recommendedName>
        <fullName evidence="26">DNA polymerase theta</fullName>
        <ecNumber evidence="6">2.7.7.49</ecNumber>
        <ecNumber evidence="5">2.7.7.7</ecNumber>
        <ecNumber evidence="7">3.6.4.12</ecNumber>
    </recommendedName>
    <alternativeName>
        <fullName evidence="27">DNA polymerase eta</fullName>
    </alternativeName>
</protein>
<dbReference type="PROSITE" id="PS51192">
    <property type="entry name" value="HELICASE_ATP_BIND_1"/>
    <property type="match status" value="1"/>
</dbReference>
<comment type="caution">
    <text evidence="31">The sequence shown here is derived from an EMBL/GenBank/DDBJ whole genome shotgun (WGS) entry which is preliminary data.</text>
</comment>
<evidence type="ECO:0000256" key="5">
    <source>
        <dbReference type="ARBA" id="ARBA00012417"/>
    </source>
</evidence>
<evidence type="ECO:0000256" key="1">
    <source>
        <dbReference type="ARBA" id="ARBA00001946"/>
    </source>
</evidence>
<keyword evidence="18" id="KW-0007">Acetylation</keyword>
<gene>
    <name evidence="31" type="ORF">PBY51_020284</name>
</gene>
<dbReference type="FunFam" id="3.40.50.300:FF:000885">
    <property type="entry name" value="DNA polymerase theta"/>
    <property type="match status" value="1"/>
</dbReference>
<comment type="similarity">
    <text evidence="4">Belongs to the DNA polymerase type-A family.</text>
</comment>
<dbReference type="SMART" id="SM00487">
    <property type="entry name" value="DEXDc"/>
    <property type="match status" value="1"/>
</dbReference>
<keyword evidence="12" id="KW-0547">Nucleotide-binding</keyword>
<comment type="catalytic activity">
    <reaction evidence="23">
        <text>DNA(n) + a 2'-deoxyribonucleoside 5'-triphosphate = DNA(n+1) + diphosphate</text>
        <dbReference type="Rhea" id="RHEA:22508"/>
        <dbReference type="Rhea" id="RHEA-COMP:17339"/>
        <dbReference type="Rhea" id="RHEA-COMP:17340"/>
        <dbReference type="ChEBI" id="CHEBI:33019"/>
        <dbReference type="ChEBI" id="CHEBI:61560"/>
        <dbReference type="ChEBI" id="CHEBI:173112"/>
        <dbReference type="EC" id="2.7.7.49"/>
    </reaction>
</comment>
<evidence type="ECO:0000256" key="28">
    <source>
        <dbReference type="SAM" id="MobiDB-lite"/>
    </source>
</evidence>
<evidence type="ECO:0000256" key="6">
    <source>
        <dbReference type="ARBA" id="ARBA00012493"/>
    </source>
</evidence>
<evidence type="ECO:0000313" key="31">
    <source>
        <dbReference type="EMBL" id="KAK5866067.1"/>
    </source>
</evidence>
<evidence type="ECO:0000256" key="21">
    <source>
        <dbReference type="ARBA" id="ARBA00023268"/>
    </source>
</evidence>
<feature type="compositionally biased region" description="Polar residues" evidence="28">
    <location>
        <begin position="1656"/>
        <end position="1677"/>
    </location>
</feature>
<dbReference type="Gene3D" id="1.10.3380.20">
    <property type="match status" value="1"/>
</dbReference>
<dbReference type="EMBL" id="JAUZQC010000009">
    <property type="protein sequence ID" value="KAK5866067.1"/>
    <property type="molecule type" value="Genomic_DNA"/>
</dbReference>
<feature type="region of interest" description="Disordered" evidence="28">
    <location>
        <begin position="1428"/>
        <end position="1522"/>
    </location>
</feature>
<dbReference type="EC" id="2.7.7.7" evidence="5"/>
<evidence type="ECO:0000256" key="13">
    <source>
        <dbReference type="ARBA" id="ARBA00022763"/>
    </source>
</evidence>
<keyword evidence="11" id="KW-0548">Nucleotidyltransferase</keyword>
<dbReference type="Pfam" id="PF00476">
    <property type="entry name" value="DNA_pol_A"/>
    <property type="match status" value="1"/>
</dbReference>
<evidence type="ECO:0000256" key="16">
    <source>
        <dbReference type="ARBA" id="ARBA00022840"/>
    </source>
</evidence>
<keyword evidence="8" id="KW-0158">Chromosome</keyword>
<evidence type="ECO:0000256" key="18">
    <source>
        <dbReference type="ARBA" id="ARBA00022990"/>
    </source>
</evidence>
<dbReference type="SUPFAM" id="SSF53098">
    <property type="entry name" value="Ribonuclease H-like"/>
    <property type="match status" value="1"/>
</dbReference>
<dbReference type="InterPro" id="IPR001098">
    <property type="entry name" value="DNA-dir_DNA_pol_A_palm_dom"/>
</dbReference>
<dbReference type="Gene3D" id="1.10.150.20">
    <property type="entry name" value="5' to 3' exonuclease, C-terminal subdomain"/>
    <property type="match status" value="1"/>
</dbReference>
<feature type="region of interest" description="Disordered" evidence="28">
    <location>
        <begin position="1613"/>
        <end position="1769"/>
    </location>
</feature>
<keyword evidence="21" id="KW-0511">Multifunctional enzyme</keyword>
<dbReference type="Gene3D" id="3.30.420.10">
    <property type="entry name" value="Ribonuclease H-like superfamily/Ribonuclease H"/>
    <property type="match status" value="1"/>
</dbReference>
<feature type="compositionally biased region" description="Basic and acidic residues" evidence="28">
    <location>
        <begin position="1144"/>
        <end position="1159"/>
    </location>
</feature>
<name>A0AAN8ASY2_ELEMC</name>
<evidence type="ECO:0000256" key="26">
    <source>
        <dbReference type="ARBA" id="ARBA00074669"/>
    </source>
</evidence>
<dbReference type="Proteomes" id="UP001346869">
    <property type="component" value="Unassembled WGS sequence"/>
</dbReference>
<feature type="compositionally biased region" description="Basic and acidic residues" evidence="28">
    <location>
        <begin position="1621"/>
        <end position="1636"/>
    </location>
</feature>
<comment type="subunit">
    <text evidence="25">Homomultimer; forms homodimers and homotetramers. Interacts with RAD51. Interacts with ORC2 and ORC4. Interacts with RHNO1; interaction takes place during mitosis and promotes POLQ recruitment to DNA damage sites. Interacts (when phosphorylated) with TOPBP1 (via BRCT domains 7 and 8); promoting POLQ recruitment to DNA damage sites.</text>
</comment>
<evidence type="ECO:0000256" key="25">
    <source>
        <dbReference type="ARBA" id="ARBA00062978"/>
    </source>
</evidence>
<proteinExistence type="inferred from homology"/>
<keyword evidence="15" id="KW-0347">Helicase</keyword>
<evidence type="ECO:0000256" key="12">
    <source>
        <dbReference type="ARBA" id="ARBA00022741"/>
    </source>
</evidence>
<dbReference type="InterPro" id="IPR043502">
    <property type="entry name" value="DNA/RNA_pol_sf"/>
</dbReference>
<sequence>MLQVLDAVDPVKPAVTAACPTTVNRNAQEEAASSAALAPLWADRAPNSTGTILPHRAPSTKERVCERGVESNRPGWRADCKNLAQRLLFSEDSEEAEHRQRGPDNTKPPPASACINGLSGQEIKNSRQVGSSTKQTLTHRRKNSPGSNDKNGSNMNADPPPDVSRDYILFSPSHLAAAMKKAKLQQSLQDHSASVLTIPSGLDLTTLSDTLPPPGIALCAPAGQAEKLLLCSWGLPKPVLERYQKHGVTRMFEWQAQCLTVGQVLQGGNLVYSAPTSAGKTLVAELLMLKRVLETKRKALFILPFVSVAKEKMHYLQSVFEEAGVRVEGYMGSTSPAGGFAKLDVAVCTIEKANSLINRLIEEDNMGLLGMVVVDELHMVGDSGRGYLLELLLTKIRYISQKQNTTGSLFEGVQIIGMSATLPNLSLLASWLGAQLYQTDYRPVPLLEHFKVGCNIYDKSLSVVRQFTPLLHVKGDDDHIVSLCYETVREGRSVLLFCPSKNWCEKLADSIARAFYNIRNADCQGEAEPQAVRLDRDGLVDVVAQLRRTPAGLDPILHQTVPWGVAFHHAGLTFDERDVLEGAFRQCTVRVLAATSTLSSGVNLPARRVIIRTPTFNGHLLDPLTYKQMAGRAGRKGVDTIGESVLVCKEVERQKGISLLTGTLQPISSCLVRREGEGVTTSMLRAILEIIVGGVASTPQDVRSYALCSLLAASIKCGGKKESNEETNKGAIEASVDWLMENEFISIQKDGQEERYCPTQLGAATLSSSLSPPEALGIFADLQRAMKGFVLENDLHILYLITPLYAEWTTIDWYQFLCLWELLPSSMKRVAELVGIQEGFLARSVTGKLVAKTEKQRRQMAIHKRFFTTIVLQELVNEVPLGTVASKYNCNRGQLQSLQQSASTYAGMVTIFCKRLGWHNMELLLSQFQTRLSFGVQRELVDLVRVSLLNATRARALYAQGLCTVAELARATVADVEKALRNAIPFKSSKRAVDESEVEAAERRSLRCVWVTGSRALTEQEAAIEIVSEARLLLQEDLAHLGVQWDPTTLPPGAPAEYSPDDSDTSTASNLSSHEAQIDKKKNPQQGKKIEKSKSRDIERNVEENEEKNKRENGMSERKMEEDKETANGEQGSKLQDRVVGLNKKPEEHRQLNRTEPETKTINGVQVERSEDADMLDNPLILSPASVPLFSPEAKRRRMYRGEVDTFSSPELYAGDTRAEEGDVKRGEESFGDSFELDTQTERMIVQPACQQRDENDRGMSQTVETEKIEGVVNAAVKMDQDKNEGNLEAAEDTYPRFNVSITDSQMELILNSSNQNSPGPGGDNEVMKASSESVNRSSSFLFDSLYDSSLLAGLDESDEEEPVGQEIIDPLPSIQERRRSELLANQQAENQEAVQWGESSFNLSEWGDSLLVGERFLERQSLLKHTERAQGATRQKAQQPNADNVQLSESQPKLSQIQPQPSTTTTTNQNEHDKENGSNNQGHKHTNQQHSYAQDDNKPGKRQETVNEKGDNGMHGKTQVKRVERNTVLLDNAVLKHPEVQNAPESSFYCSPGLQDIFDRWPSMSDQPWQNTTAGHLATHTIKHGANTAEVLQPPQTSIQVERKVVAHVVVAESDSWEEQPSRRDSENVTERPDSAGDLIPPTQETPPVTPRVKLTTSSVQSPLIAQPLKQSTPSIRLSRKQLITKCPTSGPGHSKNLSVADTKQPNSTSDRSQEHQRGKRTNTVTRSRSKTKLLVHSDQNLSPPGGHASSPPRLKLPSDAESPVTDDGFTLQLSQDTFLGSSNSGAFSIVDVASDRRLFNAFINEWKTKERYSLALAYEKRELSKQTEEEIGGKHKRASAANQKLHRDDGFPVKDSDGLVLIGLSVCWGARDAYYMSLQQEQSKGLSASLAPPPLDDDLPVSERLQQVKACLSRPPTAPTGGVVVTFDIIQVYKMLVMSCGISLEGNYEDPKVACWLLDPGSEERTLPNMVTVYCPEELPLLDGLGHPHAHCPRVRAATKSVLVHAVMNHLTDGLEKDGMLDLFRSIEMPSQVSLALLELNGVGFSVEECERQKHVMQAKLSALESQAYNLAGHSFSLTSIDDIAQVLFLELHLPPNGDVGGTKGKKTLGYTRRGCGRVRLGKQFSTTKDVLEKLRPLHPLPGVILEWRRITNALTKVVFPLQREKQYHTTLAMDRIYPIAQTHTATGRVSFTEPNIQNVPKDFEIFMPTVVGESPPSQDGRHLNTKTGKKRRSAVVSAAAGRAEQGLAFSVSMRHAFVPFSGGMILAADYSQLELRVLAHLSKDQRLLQVLNGGADVFRCIAAEWKSIDPESVNDNLRQQAKQICYGIIYGMGAKSLGEQMGVEENDAACYIESFKARYKGINAFLRETVKNCIKNGYVQTLMGRRRYLPAITDANTHSRGHAERQAVNTTVQGSAADIVKLATVNIQKQLRKTYPAAPLSHQHTHSASNNHRWRTSQLRGAYFVLQLHDELIYETTEEDLIQVAHIVKREMESAVKLYVKMKAKVKVGPSWGNLQDLDI</sequence>
<dbReference type="FunFam" id="1.10.3380.20:FF:000001">
    <property type="entry name" value="DNA polymerase theta"/>
    <property type="match status" value="1"/>
</dbReference>
<dbReference type="GO" id="GO:0016787">
    <property type="term" value="F:hydrolase activity"/>
    <property type="evidence" value="ECO:0007669"/>
    <property type="project" value="UniProtKB-KW"/>
</dbReference>
<dbReference type="CDD" id="cd18795">
    <property type="entry name" value="SF2_C_Ski2"/>
    <property type="match status" value="1"/>
</dbReference>
<dbReference type="InterPro" id="IPR019760">
    <property type="entry name" value="DNA-dir_DNA_pol_A_CS"/>
</dbReference>
<keyword evidence="17" id="KW-0239">DNA-directed DNA polymerase</keyword>
<organism evidence="31 32">
    <name type="scientific">Eleginops maclovinus</name>
    <name type="common">Patagonian blennie</name>
    <name type="synonym">Eleginus maclovinus</name>
    <dbReference type="NCBI Taxonomy" id="56733"/>
    <lineage>
        <taxon>Eukaryota</taxon>
        <taxon>Metazoa</taxon>
        <taxon>Chordata</taxon>
        <taxon>Craniata</taxon>
        <taxon>Vertebrata</taxon>
        <taxon>Euteleostomi</taxon>
        <taxon>Actinopterygii</taxon>
        <taxon>Neopterygii</taxon>
        <taxon>Teleostei</taxon>
        <taxon>Neoteleostei</taxon>
        <taxon>Acanthomorphata</taxon>
        <taxon>Eupercaria</taxon>
        <taxon>Perciformes</taxon>
        <taxon>Notothenioidei</taxon>
        <taxon>Eleginopidae</taxon>
        <taxon>Eleginops</taxon>
    </lineage>
</organism>
<comment type="cofactor">
    <cofactor evidence="1">
        <name>Mg(2+)</name>
        <dbReference type="ChEBI" id="CHEBI:18420"/>
    </cofactor>
</comment>
<dbReference type="Pfam" id="PF00270">
    <property type="entry name" value="DEAD"/>
    <property type="match status" value="1"/>
</dbReference>
<evidence type="ECO:0000256" key="23">
    <source>
        <dbReference type="ARBA" id="ARBA00048173"/>
    </source>
</evidence>
<feature type="compositionally biased region" description="Polar residues" evidence="28">
    <location>
        <begin position="118"/>
        <end position="136"/>
    </location>
</feature>
<dbReference type="GO" id="GO:0005634">
    <property type="term" value="C:nucleus"/>
    <property type="evidence" value="ECO:0007669"/>
    <property type="project" value="UniProtKB-SubCell"/>
</dbReference>
<evidence type="ECO:0000256" key="3">
    <source>
        <dbReference type="ARBA" id="ARBA00004286"/>
    </source>
</evidence>
<evidence type="ECO:0000256" key="17">
    <source>
        <dbReference type="ARBA" id="ARBA00022932"/>
    </source>
</evidence>
<feature type="compositionally biased region" description="Basic and acidic residues" evidence="28">
    <location>
        <begin position="1076"/>
        <end position="1127"/>
    </location>
</feature>
<dbReference type="GO" id="GO:0003887">
    <property type="term" value="F:DNA-directed DNA polymerase activity"/>
    <property type="evidence" value="ECO:0007669"/>
    <property type="project" value="UniProtKB-KW"/>
</dbReference>
<keyword evidence="16" id="KW-0067">ATP-binding</keyword>
<feature type="region of interest" description="Disordered" evidence="28">
    <location>
        <begin position="1312"/>
        <end position="1332"/>
    </location>
</feature>
<feature type="compositionally biased region" description="Basic and acidic residues" evidence="28">
    <location>
        <begin position="1217"/>
        <end position="1229"/>
    </location>
</feature>
<dbReference type="Pfam" id="PF21099">
    <property type="entry name" value="POLQ_helical"/>
    <property type="match status" value="1"/>
</dbReference>
<dbReference type="CDD" id="cd18026">
    <property type="entry name" value="DEXHc_POLQ-like"/>
    <property type="match status" value="1"/>
</dbReference>
<dbReference type="PROSITE" id="PS00447">
    <property type="entry name" value="DNA_POLYMERASE_A"/>
    <property type="match status" value="1"/>
</dbReference>
<feature type="compositionally biased region" description="Polar residues" evidence="28">
    <location>
        <begin position="1697"/>
        <end position="1712"/>
    </location>
</feature>